<accession>A0A4R2MRD5</accession>
<gene>
    <name evidence="2" type="ORF">EV697_10827</name>
</gene>
<dbReference type="AlphaFoldDB" id="A0A4R2MRD5"/>
<feature type="chain" id="PRO_5020528908" description="Lipoprotein" evidence="1">
    <location>
        <begin position="20"/>
        <end position="128"/>
    </location>
</feature>
<sequence>MKPLLLLSLTLVLSGCYLANGSPSQTNFWIKNGKVVPYTDINTCKINANNILGERYIYLLDKFDNDYMVFRNNTQEYQEFSKYTEKQSILINECLYQKGYRFNAPLYWCLAQDGDNTRTCIENMKYRK</sequence>
<name>A0A4R2MRD5_9PAST</name>
<evidence type="ECO:0000313" key="3">
    <source>
        <dbReference type="Proteomes" id="UP000294841"/>
    </source>
</evidence>
<evidence type="ECO:0008006" key="4">
    <source>
        <dbReference type="Google" id="ProtNLM"/>
    </source>
</evidence>
<dbReference type="OrthoDB" id="5678433at2"/>
<organism evidence="2 3">
    <name type="scientific">Bisgaardia hudsonensis</name>
    <dbReference type="NCBI Taxonomy" id="109472"/>
    <lineage>
        <taxon>Bacteria</taxon>
        <taxon>Pseudomonadati</taxon>
        <taxon>Pseudomonadota</taxon>
        <taxon>Gammaproteobacteria</taxon>
        <taxon>Pasteurellales</taxon>
        <taxon>Pasteurellaceae</taxon>
        <taxon>Bisgaardia</taxon>
    </lineage>
</organism>
<keyword evidence="1" id="KW-0732">Signal</keyword>
<protein>
    <recommendedName>
        <fullName evidence="4">Lipoprotein</fullName>
    </recommendedName>
</protein>
<dbReference type="EMBL" id="SLXI01000008">
    <property type="protein sequence ID" value="TCP11304.1"/>
    <property type="molecule type" value="Genomic_DNA"/>
</dbReference>
<proteinExistence type="predicted"/>
<dbReference type="Proteomes" id="UP000294841">
    <property type="component" value="Unassembled WGS sequence"/>
</dbReference>
<reference evidence="2 3" key="1">
    <citation type="submission" date="2019-03" db="EMBL/GenBank/DDBJ databases">
        <title>Genomic Encyclopedia of Type Strains, Phase IV (KMG-IV): sequencing the most valuable type-strain genomes for metagenomic binning, comparative biology and taxonomic classification.</title>
        <authorList>
            <person name="Goeker M."/>
        </authorList>
    </citation>
    <scope>NUCLEOTIDE SEQUENCE [LARGE SCALE GENOMIC DNA]</scope>
    <source>
        <strain evidence="2 3">DSM 28231</strain>
    </source>
</reference>
<comment type="caution">
    <text evidence="2">The sequence shown here is derived from an EMBL/GenBank/DDBJ whole genome shotgun (WGS) entry which is preliminary data.</text>
</comment>
<dbReference type="PROSITE" id="PS51257">
    <property type="entry name" value="PROKAR_LIPOPROTEIN"/>
    <property type="match status" value="1"/>
</dbReference>
<evidence type="ECO:0000256" key="1">
    <source>
        <dbReference type="SAM" id="SignalP"/>
    </source>
</evidence>
<feature type="signal peptide" evidence="1">
    <location>
        <begin position="1"/>
        <end position="19"/>
    </location>
</feature>
<dbReference type="RefSeq" id="WP_132024884.1">
    <property type="nucleotide sequence ID" value="NZ_CP016605.1"/>
</dbReference>
<evidence type="ECO:0000313" key="2">
    <source>
        <dbReference type="EMBL" id="TCP11304.1"/>
    </source>
</evidence>
<keyword evidence="3" id="KW-1185">Reference proteome</keyword>